<dbReference type="GO" id="GO:0006508">
    <property type="term" value="P:proteolysis"/>
    <property type="evidence" value="ECO:0007669"/>
    <property type="project" value="InterPro"/>
</dbReference>
<keyword evidence="2" id="KW-0645">Protease</keyword>
<dbReference type="PaxDb" id="243230-DR_0964"/>
<accession>Q9RVQ8</accession>
<evidence type="ECO:0000313" key="3">
    <source>
        <dbReference type="Proteomes" id="UP000002524"/>
    </source>
</evidence>
<dbReference type="PATRIC" id="fig|243230.17.peg.1151"/>
<dbReference type="EMBL" id="AE000513">
    <property type="protein sequence ID" value="AAF10537.1"/>
    <property type="molecule type" value="Genomic_DNA"/>
</dbReference>
<protein>
    <submittedName>
        <fullName evidence="2">Carboxypeptidase-related protein</fullName>
    </submittedName>
</protein>
<dbReference type="PIR" id="C75455">
    <property type="entry name" value="C75455"/>
</dbReference>
<dbReference type="FunFam" id="3.40.50.1820:FF:000490">
    <property type="entry name" value="Peptidase S10 serine carboxypeptidase"/>
    <property type="match status" value="1"/>
</dbReference>
<dbReference type="Pfam" id="PF00450">
    <property type="entry name" value="Peptidase_S10"/>
    <property type="match status" value="1"/>
</dbReference>
<keyword evidence="2" id="KW-0378">Hydrolase</keyword>
<evidence type="ECO:0000256" key="1">
    <source>
        <dbReference type="SAM" id="MobiDB-lite"/>
    </source>
</evidence>
<dbReference type="ESTHER" id="deira-DR0964">
    <property type="family name" value="Carboxypeptidase_S10"/>
</dbReference>
<name>Q9RVQ8_DEIRA</name>
<sequence length="500" mass="55784">MDAQVDVQVPFPRDPQPGDDRKPRDRVTVTRHAVRVGGQELRYTVTAGTLVLGEESLDKDGKSEGCKPRAEMFFTAYALDGAEGEPRDPRQRPLTFSFNGGPGSSSVWLHLGLLGPRRVVMGDAGALTGPPYALTDNEYTLLTHSDLVFIDPVTTGYSRAAEGEKPGDFHGFQADVESVGDFIRLWTSRAGRWLSPKFLIGESYGTLRAAALSGYLQERHGLFLNGVMLVSSILDYATVDTSPGHDLAYVLHLPTYAATAWYHGLLGERPLADVLRQAEAFADGDYALALHRGRRLSDEERQSVATRYAALTGLSADYVLRCDLRVPLHRFRKELLRGQGLTVGRLDTRFIGLDRDHAGEDTEYDPSMSAIMGPYTAAMNHYVRAELGYASDLPYEVLTGRVRPWSFREFENQHVRVSDTLREAMHQNPHLKVYVGSGYFDAATPYHATRHTFDHLQLAPSLRGNIREMFYESGHMMYVHLPSLALQKQHLAEFIEWAKG</sequence>
<dbReference type="InterPro" id="IPR001563">
    <property type="entry name" value="Peptidase_S10"/>
</dbReference>
<keyword evidence="3" id="KW-1185">Reference proteome</keyword>
<dbReference type="HOGENOM" id="CLU_032786_0_0_0"/>
<organism evidence="2 3">
    <name type="scientific">Deinococcus radiodurans (strain ATCC 13939 / DSM 20539 / JCM 16871 / CCUG 27074 / LMG 4051 / NBRC 15346 / NCIMB 9279 / VKM B-1422 / R1)</name>
    <dbReference type="NCBI Taxonomy" id="243230"/>
    <lineage>
        <taxon>Bacteria</taxon>
        <taxon>Thermotogati</taxon>
        <taxon>Deinococcota</taxon>
        <taxon>Deinococci</taxon>
        <taxon>Deinococcales</taxon>
        <taxon>Deinococcaceae</taxon>
        <taxon>Deinococcus</taxon>
    </lineage>
</organism>
<proteinExistence type="predicted"/>
<dbReference type="eggNOG" id="COG2939">
    <property type="taxonomic scope" value="Bacteria"/>
</dbReference>
<dbReference type="SUPFAM" id="SSF53474">
    <property type="entry name" value="alpha/beta-Hydrolases"/>
    <property type="match status" value="1"/>
</dbReference>
<evidence type="ECO:0000313" key="2">
    <source>
        <dbReference type="EMBL" id="AAF10537.1"/>
    </source>
</evidence>
<keyword evidence="2" id="KW-0121">Carboxypeptidase</keyword>
<dbReference type="KEGG" id="dra:DR_0964"/>
<feature type="region of interest" description="Disordered" evidence="1">
    <location>
        <begin position="1"/>
        <end position="26"/>
    </location>
</feature>
<dbReference type="InParanoid" id="Q9RVQ8"/>
<dbReference type="EnsemblBacteria" id="AAF10537">
    <property type="protein sequence ID" value="AAF10537"/>
    <property type="gene ID" value="DR_0964"/>
</dbReference>
<dbReference type="STRING" id="243230.DR_0964"/>
<dbReference type="Proteomes" id="UP000002524">
    <property type="component" value="Chromosome 1"/>
</dbReference>
<dbReference type="InterPro" id="IPR029058">
    <property type="entry name" value="AB_hydrolase_fold"/>
</dbReference>
<dbReference type="SASBDB" id="Q9RVQ8"/>
<reference evidence="2 3" key="1">
    <citation type="journal article" date="1999" name="Science">
        <title>Genome sequence of the radioresistant bacterium Deinococcus radiodurans R1.</title>
        <authorList>
            <person name="White O."/>
            <person name="Eisen J.A."/>
            <person name="Heidelberg J.F."/>
            <person name="Hickey E.K."/>
            <person name="Peterson J.D."/>
            <person name="Dodson R.J."/>
            <person name="Haft D.H."/>
            <person name="Gwinn M.L."/>
            <person name="Nelson W.C."/>
            <person name="Richardson D.L."/>
            <person name="Moffat K.S."/>
            <person name="Qin H."/>
            <person name="Jiang L."/>
            <person name="Pamphile W."/>
            <person name="Crosby M."/>
            <person name="Shen M."/>
            <person name="Vamathevan J.J."/>
            <person name="Lam P."/>
            <person name="McDonald L."/>
            <person name="Utterback T."/>
            <person name="Zalewski C."/>
            <person name="Makarova K.S."/>
            <person name="Aravind L."/>
            <person name="Daly M.J."/>
            <person name="Minton K.W."/>
            <person name="Fleischmann R.D."/>
            <person name="Ketchum K.A."/>
            <person name="Nelson K.E."/>
            <person name="Salzberg S."/>
            <person name="Smith H.O."/>
            <person name="Venter J.C."/>
            <person name="Fraser C.M."/>
        </authorList>
    </citation>
    <scope>NUCLEOTIDE SEQUENCE [LARGE SCALE GENOMIC DNA]</scope>
    <source>
        <strain evidence="3">ATCC 13939 / DSM 20539 / JCM 16871 / LMG 4051 / NBRC 15346 / NCIMB 9279 / R1 / VKM B-1422</strain>
    </source>
</reference>
<dbReference type="AlphaFoldDB" id="Q9RVQ8"/>
<feature type="compositionally biased region" description="Basic and acidic residues" evidence="1">
    <location>
        <begin position="16"/>
        <end position="26"/>
    </location>
</feature>
<dbReference type="GO" id="GO:0004185">
    <property type="term" value="F:serine-type carboxypeptidase activity"/>
    <property type="evidence" value="ECO:0000318"/>
    <property type="project" value="GO_Central"/>
</dbReference>
<dbReference type="Gene3D" id="3.40.50.1820">
    <property type="entry name" value="alpha/beta hydrolase"/>
    <property type="match status" value="1"/>
</dbReference>
<gene>
    <name evidence="2" type="ordered locus">DR_0964</name>
</gene>
<dbReference type="OrthoDB" id="9770107at2"/>